<accession>A0ABR2TGP1</accession>
<comment type="caution">
    <text evidence="1">The sequence shown here is derived from an EMBL/GenBank/DDBJ whole genome shotgun (WGS) entry which is preliminary data.</text>
</comment>
<evidence type="ECO:0000313" key="2">
    <source>
        <dbReference type="Proteomes" id="UP001396334"/>
    </source>
</evidence>
<gene>
    <name evidence="1" type="ORF">V6N11_078651</name>
</gene>
<keyword evidence="2" id="KW-1185">Reference proteome</keyword>
<dbReference type="Proteomes" id="UP001396334">
    <property type="component" value="Unassembled WGS sequence"/>
</dbReference>
<dbReference type="EMBL" id="JBBPBN010000006">
    <property type="protein sequence ID" value="KAK9036657.1"/>
    <property type="molecule type" value="Genomic_DNA"/>
</dbReference>
<protein>
    <submittedName>
        <fullName evidence="1">Uncharacterized protein</fullName>
    </submittedName>
</protein>
<proteinExistence type="predicted"/>
<sequence length="89" mass="9905">MHRNGVAEAPPLTETEPIPLPVILDIASQTGFYGKGFFGIKSFGYLRCVHVKVRSEHWGMARVTKQMFSQTPAEILGHMISRNKGYSAN</sequence>
<name>A0ABR2TGP1_9ROSI</name>
<organism evidence="1 2">
    <name type="scientific">Hibiscus sabdariffa</name>
    <name type="common">roselle</name>
    <dbReference type="NCBI Taxonomy" id="183260"/>
    <lineage>
        <taxon>Eukaryota</taxon>
        <taxon>Viridiplantae</taxon>
        <taxon>Streptophyta</taxon>
        <taxon>Embryophyta</taxon>
        <taxon>Tracheophyta</taxon>
        <taxon>Spermatophyta</taxon>
        <taxon>Magnoliopsida</taxon>
        <taxon>eudicotyledons</taxon>
        <taxon>Gunneridae</taxon>
        <taxon>Pentapetalae</taxon>
        <taxon>rosids</taxon>
        <taxon>malvids</taxon>
        <taxon>Malvales</taxon>
        <taxon>Malvaceae</taxon>
        <taxon>Malvoideae</taxon>
        <taxon>Hibiscus</taxon>
    </lineage>
</organism>
<evidence type="ECO:0000313" key="1">
    <source>
        <dbReference type="EMBL" id="KAK9036657.1"/>
    </source>
</evidence>
<reference evidence="1 2" key="1">
    <citation type="journal article" date="2024" name="G3 (Bethesda)">
        <title>Genome assembly of Hibiscus sabdariffa L. provides insights into metabolisms of medicinal natural products.</title>
        <authorList>
            <person name="Kim T."/>
        </authorList>
    </citation>
    <scope>NUCLEOTIDE SEQUENCE [LARGE SCALE GENOMIC DNA]</scope>
    <source>
        <strain evidence="1">TK-2024</strain>
        <tissue evidence="1">Old leaves</tissue>
    </source>
</reference>